<dbReference type="SUPFAM" id="SSF56112">
    <property type="entry name" value="Protein kinase-like (PK-like)"/>
    <property type="match status" value="1"/>
</dbReference>
<dbReference type="EMBL" id="OU892280">
    <property type="protein sequence ID" value="CAG9767608.1"/>
    <property type="molecule type" value="Genomic_DNA"/>
</dbReference>
<dbReference type="Gene3D" id="3.90.1200.10">
    <property type="match status" value="1"/>
</dbReference>
<organism evidence="2 3">
    <name type="scientific">Ceutorhynchus assimilis</name>
    <name type="common">cabbage seed weevil</name>
    <dbReference type="NCBI Taxonomy" id="467358"/>
    <lineage>
        <taxon>Eukaryota</taxon>
        <taxon>Metazoa</taxon>
        <taxon>Ecdysozoa</taxon>
        <taxon>Arthropoda</taxon>
        <taxon>Hexapoda</taxon>
        <taxon>Insecta</taxon>
        <taxon>Pterygota</taxon>
        <taxon>Neoptera</taxon>
        <taxon>Endopterygota</taxon>
        <taxon>Coleoptera</taxon>
        <taxon>Polyphaga</taxon>
        <taxon>Cucujiformia</taxon>
        <taxon>Curculionidae</taxon>
        <taxon>Ceutorhynchinae</taxon>
        <taxon>Ceutorhynchus</taxon>
    </lineage>
</organism>
<dbReference type="AlphaFoldDB" id="A0A9N9QF09"/>
<dbReference type="PANTHER" id="PTHR11012">
    <property type="entry name" value="PROTEIN KINASE-LIKE DOMAIN-CONTAINING"/>
    <property type="match status" value="1"/>
</dbReference>
<dbReference type="InterPro" id="IPR011009">
    <property type="entry name" value="Kinase-like_dom_sf"/>
</dbReference>
<dbReference type="InterPro" id="IPR015897">
    <property type="entry name" value="CHK_kinase-like"/>
</dbReference>
<dbReference type="OrthoDB" id="190089at2759"/>
<protein>
    <recommendedName>
        <fullName evidence="1">CHK kinase-like domain-containing protein</fullName>
    </recommendedName>
</protein>
<dbReference type="SMART" id="SM00587">
    <property type="entry name" value="CHK"/>
    <property type="match status" value="1"/>
</dbReference>
<sequence>MVTYQNSVVTLDNLKLLISNIADSQADEISKNSKSEPNCELKLDEVAGKILSLQLFEALDKVAAEKEINVLSEVLKKITSEDVLVEDQAIKKPVPIPYEVLKLIFLQTSEKFRQNNFYELMNFYYEKLTDALKKFGSKYYLKKAKFEFQVKYLLPLVKFETLLQIVDTEQDQQQITDLASNIRNYFNNPRMNQEDIYVIVKNNIGSLQFHLVSYQFIPLDQRNGFLGDYFHLKIDFFHENVQKKLNLFAKFLTPKQEAFKEVLKLGPSKKEEFFYMIYFPKLEELGYGELTSFAPNCYFSRVDDVLILDDMTQKGFISLTPNMKLEYETLKLAIGKIAKLHCCSLILEQKVPSLCDTYDEFLQEVLFRPDDNKFIPLTTDRILYLATRFPEITKNYTREQLKEKLEKGFKMFTEKIQKSSKIKNVVCHGDLYVANMLFKFDQDQTCEDVALIDFQILRYCPPTVDLMFFLYQTTFKETLEVHKESLLEEYYATLTETLTKHGFNPEEIYSKEEFCEAVKYAKNLGIIQALFYSPGHMVDPKVRESMLQDSDAYATIRAEEHGLLKLGMQSEDYRRALGGLLEKFIEICDNGEI</sequence>
<dbReference type="InterPro" id="IPR004119">
    <property type="entry name" value="EcKL"/>
</dbReference>
<feature type="domain" description="CHK kinase-like" evidence="1">
    <location>
        <begin position="306"/>
        <end position="500"/>
    </location>
</feature>
<dbReference type="Pfam" id="PF02958">
    <property type="entry name" value="EcKL"/>
    <property type="match status" value="1"/>
</dbReference>
<dbReference type="Proteomes" id="UP001152799">
    <property type="component" value="Chromosome 4"/>
</dbReference>
<gene>
    <name evidence="2" type="ORF">CEUTPL_LOCUS8169</name>
</gene>
<name>A0A9N9QF09_9CUCU</name>
<evidence type="ECO:0000259" key="1">
    <source>
        <dbReference type="SMART" id="SM00587"/>
    </source>
</evidence>
<reference evidence="2" key="1">
    <citation type="submission" date="2022-01" db="EMBL/GenBank/DDBJ databases">
        <authorList>
            <person name="King R."/>
        </authorList>
    </citation>
    <scope>NUCLEOTIDE SEQUENCE</scope>
</reference>
<evidence type="ECO:0000313" key="3">
    <source>
        <dbReference type="Proteomes" id="UP001152799"/>
    </source>
</evidence>
<keyword evidence="3" id="KW-1185">Reference proteome</keyword>
<proteinExistence type="predicted"/>
<accession>A0A9N9QF09</accession>
<dbReference type="PANTHER" id="PTHR11012:SF48">
    <property type="entry name" value="CHK KINASE-LIKE DOMAIN-CONTAINING PROTEIN-RELATED"/>
    <property type="match status" value="1"/>
</dbReference>
<evidence type="ECO:0000313" key="2">
    <source>
        <dbReference type="EMBL" id="CAG9767608.1"/>
    </source>
</evidence>